<name>A0A7V4JPI8_9BACT</name>
<evidence type="ECO:0000313" key="1">
    <source>
        <dbReference type="EMBL" id="HGU15407.1"/>
    </source>
</evidence>
<dbReference type="EMBL" id="DTEI01000041">
    <property type="protein sequence ID" value="HGU15407.1"/>
    <property type="molecule type" value="Genomic_DNA"/>
</dbReference>
<accession>A0A7V4JPI8</accession>
<protein>
    <submittedName>
        <fullName evidence="1">Uncharacterized protein</fullName>
    </submittedName>
</protein>
<comment type="caution">
    <text evidence="1">The sequence shown here is derived from an EMBL/GenBank/DDBJ whole genome shotgun (WGS) entry which is preliminary data.</text>
</comment>
<gene>
    <name evidence="1" type="ORF">ENU91_01925</name>
</gene>
<reference evidence="1" key="1">
    <citation type="journal article" date="2020" name="mSystems">
        <title>Genome- and Community-Level Interaction Insights into Carbon Utilization and Element Cycling Functions of Hydrothermarchaeota in Hydrothermal Sediment.</title>
        <authorList>
            <person name="Zhou Z."/>
            <person name="Liu Y."/>
            <person name="Xu W."/>
            <person name="Pan J."/>
            <person name="Luo Z.H."/>
            <person name="Li M."/>
        </authorList>
    </citation>
    <scope>NUCLEOTIDE SEQUENCE [LARGE SCALE GENOMIC DNA]</scope>
    <source>
        <strain evidence="1">SpSt-711</strain>
    </source>
</reference>
<proteinExistence type="predicted"/>
<dbReference type="AlphaFoldDB" id="A0A7V4JPI8"/>
<sequence>MKIYSKFIFPINFTTESVTSKREKSLFEEYFKIALSEIEKKEFLEKTQKERINLVYQKLEKSFEILENITNLELNEASSETIGDFILAQALEINKILETLPESSLKNLLKDWAFFVGIEAQKIKQGFYS</sequence>
<organism evidence="1">
    <name type="scientific">Thermodesulfobacterium geofontis</name>
    <dbReference type="NCBI Taxonomy" id="1295609"/>
    <lineage>
        <taxon>Bacteria</taxon>
        <taxon>Pseudomonadati</taxon>
        <taxon>Thermodesulfobacteriota</taxon>
        <taxon>Thermodesulfobacteria</taxon>
        <taxon>Thermodesulfobacteriales</taxon>
        <taxon>Thermodesulfobacteriaceae</taxon>
        <taxon>Thermodesulfobacterium</taxon>
    </lineage>
</organism>